<dbReference type="GO" id="GO:0003677">
    <property type="term" value="F:DNA binding"/>
    <property type="evidence" value="ECO:0007669"/>
    <property type="project" value="UniProtKB-KW"/>
</dbReference>
<evidence type="ECO:0000313" key="6">
    <source>
        <dbReference type="Proteomes" id="UP000067598"/>
    </source>
</evidence>
<dbReference type="Gene3D" id="1.10.443.10">
    <property type="entry name" value="Intergrase catalytic core"/>
    <property type="match status" value="1"/>
</dbReference>
<dbReference type="InterPro" id="IPR010998">
    <property type="entry name" value="Integrase_recombinase_N"/>
</dbReference>
<dbReference type="PANTHER" id="PTHR30349">
    <property type="entry name" value="PHAGE INTEGRASE-RELATED"/>
    <property type="match status" value="1"/>
</dbReference>
<sequence length="415" mass="47869">MTVSKTKYADVYKDDKGHFFYQIFLGRDAKGKKHFKKGRKDELKHYFTSARAAHIEAQRVKQIYLNVNLGDMTYASFVKEKFFPKYKADVEASTYETHSKMFLHAVDFLGDVTLKRLTVEDCERYRTWLLTEAKYSQSYASVVYTVFRQSLDYAVEINLIPANPSLKTKSVPKGKATAKYWTKEEFEKVLSSVSVSSFYERLIYVTFLFFYRMGCRVSEAGALKWSDVDLNNGKVRFINNLHYKNKMEYKLVPYLKNDSSRRTLTLDDELVKVLKDWKKVQLEYGVHDFVLSYDNCPLNKSTLSKWLKRYSKLAGVPRIDGRGLRHSNASYLIAELGADVLTVSHRLGHKTPMTTLKYYAHMFSNNDIELASKMEGSMDISPAERSKVSFNGNQHLAGNKIDGLPNVCQNRKKAS</sequence>
<comment type="caution">
    <text evidence="5">The sequence shown here is derived from an EMBL/GenBank/DDBJ whole genome shotgun (WGS) entry which is preliminary data.</text>
</comment>
<dbReference type="GO" id="GO:0006310">
    <property type="term" value="P:DNA recombination"/>
    <property type="evidence" value="ECO:0007669"/>
    <property type="project" value="UniProtKB-KW"/>
</dbReference>
<dbReference type="Proteomes" id="UP000067598">
    <property type="component" value="Unassembled WGS sequence"/>
</dbReference>
<dbReference type="EMBL" id="LJGP01000039">
    <property type="protein sequence ID" value="KWU03169.1"/>
    <property type="molecule type" value="Genomic_DNA"/>
</dbReference>
<comment type="similarity">
    <text evidence="1">Belongs to the 'phage' integrase family.</text>
</comment>
<evidence type="ECO:0000259" key="4">
    <source>
        <dbReference type="PROSITE" id="PS51898"/>
    </source>
</evidence>
<dbReference type="GO" id="GO:0015074">
    <property type="term" value="P:DNA integration"/>
    <property type="evidence" value="ECO:0007669"/>
    <property type="project" value="InterPro"/>
</dbReference>
<dbReference type="Pfam" id="PF00589">
    <property type="entry name" value="Phage_integrase"/>
    <property type="match status" value="1"/>
</dbReference>
<gene>
    <name evidence="5" type="ORF">AEL95_08905</name>
</gene>
<evidence type="ECO:0000256" key="2">
    <source>
        <dbReference type="ARBA" id="ARBA00023125"/>
    </source>
</evidence>
<feature type="domain" description="Tyr recombinase" evidence="4">
    <location>
        <begin position="176"/>
        <end position="375"/>
    </location>
</feature>
<dbReference type="InterPro" id="IPR002104">
    <property type="entry name" value="Integrase_catalytic"/>
</dbReference>
<dbReference type="InterPro" id="IPR013762">
    <property type="entry name" value="Integrase-like_cat_sf"/>
</dbReference>
<evidence type="ECO:0000256" key="1">
    <source>
        <dbReference type="ARBA" id="ARBA00008857"/>
    </source>
</evidence>
<proteinExistence type="inferred from homology"/>
<dbReference type="AlphaFoldDB" id="A0A120DHX5"/>
<dbReference type="SUPFAM" id="SSF56349">
    <property type="entry name" value="DNA breaking-rejoining enzymes"/>
    <property type="match status" value="1"/>
</dbReference>
<accession>A0A120DHX5</accession>
<keyword evidence="2" id="KW-0238">DNA-binding</keyword>
<dbReference type="InterPro" id="IPR050090">
    <property type="entry name" value="Tyrosine_recombinase_XerCD"/>
</dbReference>
<evidence type="ECO:0000256" key="3">
    <source>
        <dbReference type="ARBA" id="ARBA00023172"/>
    </source>
</evidence>
<dbReference type="CDD" id="cd01189">
    <property type="entry name" value="INT_ICEBs1_C_like"/>
    <property type="match status" value="1"/>
</dbReference>
<dbReference type="Pfam" id="PF13102">
    <property type="entry name" value="Phage_int_SAM_5"/>
    <property type="match status" value="1"/>
</dbReference>
<organism evidence="5 6">
    <name type="scientific">Lactobacillus crispatus</name>
    <dbReference type="NCBI Taxonomy" id="47770"/>
    <lineage>
        <taxon>Bacteria</taxon>
        <taxon>Bacillati</taxon>
        <taxon>Bacillota</taxon>
        <taxon>Bacilli</taxon>
        <taxon>Lactobacillales</taxon>
        <taxon>Lactobacillaceae</taxon>
        <taxon>Lactobacillus</taxon>
    </lineage>
</organism>
<protein>
    <submittedName>
        <fullName evidence="5">Integrase</fullName>
    </submittedName>
</protein>
<keyword evidence="3" id="KW-0233">DNA recombination</keyword>
<dbReference type="PROSITE" id="PS51898">
    <property type="entry name" value="TYR_RECOMBINASE"/>
    <property type="match status" value="1"/>
</dbReference>
<dbReference type="InterPro" id="IPR025269">
    <property type="entry name" value="SAM-like_dom"/>
</dbReference>
<evidence type="ECO:0000313" key="5">
    <source>
        <dbReference type="EMBL" id="KWU03169.1"/>
    </source>
</evidence>
<dbReference type="Gene3D" id="1.10.150.130">
    <property type="match status" value="1"/>
</dbReference>
<name>A0A120DHX5_9LACO</name>
<reference evidence="5 6" key="1">
    <citation type="journal article" date="2016" name="Microbiology (Mosc.)">
        <title>Comparison of Lactobacillus crispatus isolates from Lactobacillus-dominated vaginal microbiomes with isolates from microbiomes containing bacterial vaginosis-associated bacteria.</title>
        <authorList>
            <person name="Abdelmaksoud A.A."/>
            <person name="Koparde V.N."/>
            <person name="Sheth N.U."/>
            <person name="Serrano M.G."/>
            <person name="Glascock A.L."/>
            <person name="Fettweis J.M."/>
            <person name="Strauss Iii J.F."/>
            <person name="Buck G.A."/>
            <person name="Jefferson K.K."/>
        </authorList>
    </citation>
    <scope>NUCLEOTIDE SEQUENCE [LARGE SCALE GENOMIC DNA]</scope>
    <source>
        <strain evidence="5 6">VMC3</strain>
    </source>
</reference>
<dbReference type="RefSeq" id="WP_060462428.1">
    <property type="nucleotide sequence ID" value="NZ_AP025162.1"/>
</dbReference>
<dbReference type="PATRIC" id="fig|47770.28.peg.1258"/>
<dbReference type="InterPro" id="IPR011010">
    <property type="entry name" value="DNA_brk_join_enz"/>
</dbReference>
<dbReference type="PANTHER" id="PTHR30349:SF64">
    <property type="entry name" value="PROPHAGE INTEGRASE INTD-RELATED"/>
    <property type="match status" value="1"/>
</dbReference>